<dbReference type="Gene3D" id="2.60.120.1140">
    <property type="entry name" value="Protein of unknown function DUF192"/>
    <property type="match status" value="1"/>
</dbReference>
<dbReference type="Pfam" id="PF02643">
    <property type="entry name" value="DUF192"/>
    <property type="match status" value="1"/>
</dbReference>
<organism evidence="1 2">
    <name type="scientific">Halobellus rarus</name>
    <dbReference type="NCBI Taxonomy" id="1126237"/>
    <lineage>
        <taxon>Archaea</taxon>
        <taxon>Methanobacteriati</taxon>
        <taxon>Methanobacteriota</taxon>
        <taxon>Stenosarchaea group</taxon>
        <taxon>Halobacteria</taxon>
        <taxon>Halobacteriales</taxon>
        <taxon>Haloferacaceae</taxon>
        <taxon>Halobellus</taxon>
    </lineage>
</organism>
<reference evidence="1 2" key="1">
    <citation type="journal article" date="2019" name="Int. J. Syst. Evol. Microbiol.">
        <title>The Global Catalogue of Microorganisms (GCM) 10K type strain sequencing project: providing services to taxonomists for standard genome sequencing and annotation.</title>
        <authorList>
            <consortium name="The Broad Institute Genomics Platform"/>
            <consortium name="The Broad Institute Genome Sequencing Center for Infectious Disease"/>
            <person name="Wu L."/>
            <person name="Ma J."/>
        </authorList>
    </citation>
    <scope>NUCLEOTIDE SEQUENCE [LARGE SCALE GENOMIC DNA]</scope>
    <source>
        <strain evidence="1 2">CGMCC 1.12121</strain>
    </source>
</reference>
<dbReference type="PANTHER" id="PTHR37953:SF1">
    <property type="entry name" value="UPF0127 PROTEIN MJ1496"/>
    <property type="match status" value="1"/>
</dbReference>
<dbReference type="InterPro" id="IPR038695">
    <property type="entry name" value="Saro_0823-like_sf"/>
</dbReference>
<dbReference type="Proteomes" id="UP001597085">
    <property type="component" value="Unassembled WGS sequence"/>
</dbReference>
<dbReference type="InterPro" id="IPR003795">
    <property type="entry name" value="DUF192"/>
</dbReference>
<dbReference type="RefSeq" id="WP_256421378.1">
    <property type="nucleotide sequence ID" value="NZ_JANHDI010000007.1"/>
</dbReference>
<proteinExistence type="predicted"/>
<protein>
    <submittedName>
        <fullName evidence="1">DUF192 domain-containing protein</fullName>
    </submittedName>
</protein>
<evidence type="ECO:0000313" key="1">
    <source>
        <dbReference type="EMBL" id="MFD1597809.1"/>
    </source>
</evidence>
<accession>A0ABD6CI36</accession>
<evidence type="ECO:0000313" key="2">
    <source>
        <dbReference type="Proteomes" id="UP001597085"/>
    </source>
</evidence>
<dbReference type="AlphaFoldDB" id="A0ABD6CI36"/>
<dbReference type="PANTHER" id="PTHR37953">
    <property type="entry name" value="UPF0127 PROTEIN MJ1496"/>
    <property type="match status" value="1"/>
</dbReference>
<name>A0ABD6CI36_9EURY</name>
<dbReference type="EMBL" id="JBHUDK010000002">
    <property type="protein sequence ID" value="MFD1597809.1"/>
    <property type="molecule type" value="Genomic_DNA"/>
</dbReference>
<sequence length="174" mass="18452">MADRSRFAAVVLAIGLLLAVGIVAVASNPGLLPTGEYERTTVDVLDAESGETLASVTVRVADTRSKRYTGLSETDSLGANEGMLFVHGEEDEYAYVMRGMAFPIDIVFVDSGGTITAVHHAEPPPEGTSGSDLTRYRGRGQYVLEVPYNYTVEHGIEAGDRVEIAGEWGPSGGS</sequence>
<comment type="caution">
    <text evidence="1">The sequence shown here is derived from an EMBL/GenBank/DDBJ whole genome shotgun (WGS) entry which is preliminary data.</text>
</comment>
<keyword evidence="2" id="KW-1185">Reference proteome</keyword>
<gene>
    <name evidence="1" type="ORF">ACFSBX_02395</name>
</gene>